<feature type="domain" description="HTH cro/C1-type" evidence="1">
    <location>
        <begin position="20"/>
        <end position="62"/>
    </location>
</feature>
<protein>
    <submittedName>
        <fullName evidence="2">Helix-turn-helix domain-containing protein</fullName>
    </submittedName>
</protein>
<reference evidence="2 3" key="1">
    <citation type="submission" date="2024-09" db="EMBL/GenBank/DDBJ databases">
        <authorList>
            <person name="Sun Q."/>
            <person name="Mori K."/>
        </authorList>
    </citation>
    <scope>NUCLEOTIDE SEQUENCE [LARGE SCALE GENOMIC DNA]</scope>
    <source>
        <strain evidence="2 3">KCTC 23279</strain>
    </source>
</reference>
<dbReference type="CDD" id="cd00093">
    <property type="entry name" value="HTH_XRE"/>
    <property type="match status" value="1"/>
</dbReference>
<sequence>MSSRGERMVQAMRLRGMTKQHALAFAIGVNESTITRWKNNAPMSVEHVVLLCRALDISLDWFLTGEGAIDAPKPPAGSLDRRESGFLSSMRQAEVAMSERSKTLLVAFVQSVLAQEERGQDVGRLR</sequence>
<dbReference type="InterPro" id="IPR010982">
    <property type="entry name" value="Lambda_DNA-bd_dom_sf"/>
</dbReference>
<evidence type="ECO:0000313" key="3">
    <source>
        <dbReference type="Proteomes" id="UP001589775"/>
    </source>
</evidence>
<dbReference type="Pfam" id="PF01381">
    <property type="entry name" value="HTH_3"/>
    <property type="match status" value="1"/>
</dbReference>
<organism evidence="2 3">
    <name type="scientific">Rhodopseudomonas telluris</name>
    <dbReference type="NCBI Taxonomy" id="644215"/>
    <lineage>
        <taxon>Bacteria</taxon>
        <taxon>Pseudomonadati</taxon>
        <taxon>Pseudomonadota</taxon>
        <taxon>Alphaproteobacteria</taxon>
        <taxon>Hyphomicrobiales</taxon>
        <taxon>Nitrobacteraceae</taxon>
        <taxon>Rhodopseudomonas</taxon>
    </lineage>
</organism>
<accession>A0ABV6EXH4</accession>
<dbReference type="PROSITE" id="PS50943">
    <property type="entry name" value="HTH_CROC1"/>
    <property type="match status" value="1"/>
</dbReference>
<dbReference type="EMBL" id="JBHLWM010000008">
    <property type="protein sequence ID" value="MFC0242942.1"/>
    <property type="molecule type" value="Genomic_DNA"/>
</dbReference>
<dbReference type="InterPro" id="IPR001387">
    <property type="entry name" value="Cro/C1-type_HTH"/>
</dbReference>
<dbReference type="SUPFAM" id="SSF47413">
    <property type="entry name" value="lambda repressor-like DNA-binding domains"/>
    <property type="match status" value="1"/>
</dbReference>
<keyword evidence="3" id="KW-1185">Reference proteome</keyword>
<comment type="caution">
    <text evidence="2">The sequence shown here is derived from an EMBL/GenBank/DDBJ whole genome shotgun (WGS) entry which is preliminary data.</text>
</comment>
<evidence type="ECO:0000313" key="2">
    <source>
        <dbReference type="EMBL" id="MFC0242942.1"/>
    </source>
</evidence>
<proteinExistence type="predicted"/>
<evidence type="ECO:0000259" key="1">
    <source>
        <dbReference type="PROSITE" id="PS50943"/>
    </source>
</evidence>
<gene>
    <name evidence="2" type="ORF">ACFFJ6_20805</name>
</gene>
<dbReference type="Gene3D" id="1.10.260.40">
    <property type="entry name" value="lambda repressor-like DNA-binding domains"/>
    <property type="match status" value="1"/>
</dbReference>
<dbReference type="RefSeq" id="WP_378391402.1">
    <property type="nucleotide sequence ID" value="NZ_JBHLWM010000008.1"/>
</dbReference>
<name>A0ABV6EXH4_9BRAD</name>
<dbReference type="SMART" id="SM00530">
    <property type="entry name" value="HTH_XRE"/>
    <property type="match status" value="1"/>
</dbReference>
<dbReference type="Proteomes" id="UP001589775">
    <property type="component" value="Unassembled WGS sequence"/>
</dbReference>